<evidence type="ECO:0000259" key="12">
    <source>
        <dbReference type="Pfam" id="PF08245"/>
    </source>
</evidence>
<keyword evidence="4" id="KW-0479">Metal-binding</keyword>
<evidence type="ECO:0000256" key="10">
    <source>
        <dbReference type="PIRNR" id="PIRNR001563"/>
    </source>
</evidence>
<name>F2N7N2_CORGP</name>
<dbReference type="AlphaFoldDB" id="F2N7N2"/>
<evidence type="ECO:0000256" key="4">
    <source>
        <dbReference type="ARBA" id="ARBA00022723"/>
    </source>
</evidence>
<dbReference type="EC" id="6.3.2.17" evidence="2"/>
<evidence type="ECO:0000256" key="9">
    <source>
        <dbReference type="ARBA" id="ARBA00047493"/>
    </source>
</evidence>
<dbReference type="InterPro" id="IPR001645">
    <property type="entry name" value="Folylpolyglutamate_synth"/>
</dbReference>
<evidence type="ECO:0000313" key="13">
    <source>
        <dbReference type="EMBL" id="AEB06924.1"/>
    </source>
</evidence>
<keyword evidence="6 10" id="KW-0067">ATP-binding</keyword>
<dbReference type="GO" id="GO:0004326">
    <property type="term" value="F:tetrahydrofolylpolyglutamate synthase activity"/>
    <property type="evidence" value="ECO:0007669"/>
    <property type="project" value="UniProtKB-EC"/>
</dbReference>
<evidence type="ECO:0000256" key="3">
    <source>
        <dbReference type="ARBA" id="ARBA00022598"/>
    </source>
</evidence>
<dbReference type="Gene3D" id="3.40.1190.10">
    <property type="entry name" value="Mur-like, catalytic domain"/>
    <property type="match status" value="1"/>
</dbReference>
<dbReference type="GO" id="GO:0005524">
    <property type="term" value="F:ATP binding"/>
    <property type="evidence" value="ECO:0007669"/>
    <property type="project" value="UniProtKB-KW"/>
</dbReference>
<dbReference type="Pfam" id="PF02875">
    <property type="entry name" value="Mur_ligase_C"/>
    <property type="match status" value="1"/>
</dbReference>
<dbReference type="SUPFAM" id="SSF53244">
    <property type="entry name" value="MurD-like peptide ligases, peptide-binding domain"/>
    <property type="match status" value="1"/>
</dbReference>
<dbReference type="GO" id="GO:0005737">
    <property type="term" value="C:cytoplasm"/>
    <property type="evidence" value="ECO:0007669"/>
    <property type="project" value="TreeGrafter"/>
</dbReference>
<dbReference type="RefSeq" id="WP_013708667.1">
    <property type="nucleotide sequence ID" value="NC_015389.1"/>
</dbReference>
<dbReference type="SUPFAM" id="SSF53623">
    <property type="entry name" value="MurD-like peptide ligases, catalytic domain"/>
    <property type="match status" value="1"/>
</dbReference>
<evidence type="ECO:0000313" key="14">
    <source>
        <dbReference type="Proteomes" id="UP000006851"/>
    </source>
</evidence>
<protein>
    <recommendedName>
        <fullName evidence="2">tetrahydrofolate synthase</fullName>
        <ecNumber evidence="2">6.3.2.17</ecNumber>
    </recommendedName>
    <alternativeName>
        <fullName evidence="8">Tetrahydrofolylpolyglutamate synthase</fullName>
    </alternativeName>
</protein>
<dbReference type="Gene3D" id="3.90.190.20">
    <property type="entry name" value="Mur ligase, C-terminal domain"/>
    <property type="match status" value="1"/>
</dbReference>
<feature type="domain" description="Mur ligase central" evidence="12">
    <location>
        <begin position="68"/>
        <end position="219"/>
    </location>
</feature>
<evidence type="ECO:0000256" key="6">
    <source>
        <dbReference type="ARBA" id="ARBA00022840"/>
    </source>
</evidence>
<dbReference type="eggNOG" id="COG0285">
    <property type="taxonomic scope" value="Bacteria"/>
</dbReference>
<sequence length="463" mass="49416">MSASIAPDEESARYEIPFRVPKLSYEQARARAADTGRISSGATPLLETVVDMLEMLERPDRHLACLQIAGTNGKTSTARFSAAILAGEGKRAALYTSPELVRVPERMEVCGSVVSDDMFAHGVSAAVEAGRRVNAARSAANKQEYVITPFDLLTVAALVIFALEAVDVAVLEVGLGGRWDATSATDPVAVAITGIGLDHMGILGDTLAEIAAEKAAVVKPGRICVLGEGTHEASVERVMDERCRSCGVEPLIANHELLHAPEHLGDSVAFSTRTARFLYRVKMPKPIYQAQNAATAIMLVEAYLGRQLDGERLESSLASCPTPGRFDLIRSHPLLLVDACHNPQSCEVFVSALDAIEADKRCRPTLLIAALSDKDVEGVAAALIPAFPRVAVTQTKSSRAVRASDLARIVRCELERENRDEHDLIGVFPTVRHALRALSDSASSVVAAGTITLAGEVAGIARR</sequence>
<dbReference type="GO" id="GO:0008841">
    <property type="term" value="F:dihydrofolate synthase activity"/>
    <property type="evidence" value="ECO:0007669"/>
    <property type="project" value="TreeGrafter"/>
</dbReference>
<dbReference type="NCBIfam" id="TIGR01499">
    <property type="entry name" value="folC"/>
    <property type="match status" value="1"/>
</dbReference>
<evidence type="ECO:0000256" key="7">
    <source>
        <dbReference type="ARBA" id="ARBA00022842"/>
    </source>
</evidence>
<keyword evidence="3 10" id="KW-0436">Ligase</keyword>
<evidence type="ECO:0000256" key="5">
    <source>
        <dbReference type="ARBA" id="ARBA00022741"/>
    </source>
</evidence>
<evidence type="ECO:0000256" key="1">
    <source>
        <dbReference type="ARBA" id="ARBA00008276"/>
    </source>
</evidence>
<gene>
    <name evidence="13" type="ordered locus">Corgl_0811</name>
</gene>
<dbReference type="InterPro" id="IPR036615">
    <property type="entry name" value="Mur_ligase_C_dom_sf"/>
</dbReference>
<dbReference type="KEGG" id="cgo:Corgl_0811"/>
<dbReference type="PANTHER" id="PTHR11136:SF0">
    <property type="entry name" value="DIHYDROFOLATE SYNTHETASE-RELATED"/>
    <property type="match status" value="1"/>
</dbReference>
<dbReference type="InterPro" id="IPR036565">
    <property type="entry name" value="Mur-like_cat_sf"/>
</dbReference>
<feature type="domain" description="Mur ligase C-terminal" evidence="11">
    <location>
        <begin position="324"/>
        <end position="443"/>
    </location>
</feature>
<dbReference type="STRING" id="700015.Corgl_0811"/>
<accession>F2N7N2</accession>
<organism evidence="13 14">
    <name type="scientific">Coriobacterium glomerans (strain ATCC 49209 / DSM 20642 / JCM 10262 / PW2)</name>
    <dbReference type="NCBI Taxonomy" id="700015"/>
    <lineage>
        <taxon>Bacteria</taxon>
        <taxon>Bacillati</taxon>
        <taxon>Actinomycetota</taxon>
        <taxon>Coriobacteriia</taxon>
        <taxon>Coriobacteriales</taxon>
        <taxon>Coriobacteriaceae</taxon>
        <taxon>Coriobacterium</taxon>
    </lineage>
</organism>
<dbReference type="InterPro" id="IPR004101">
    <property type="entry name" value="Mur_ligase_C"/>
</dbReference>
<reference evidence="14" key="1">
    <citation type="journal article" date="2013" name="Stand. Genomic Sci.">
        <title>Complete genome sequence of Coriobacterium glomerans type strain (PW2(T)) from the midgut of Pyrrhocoris apterus L. (red soldier bug).</title>
        <authorList>
            <person name="Stackebrandt E."/>
            <person name="Zeytun A."/>
            <person name="Lapidus A."/>
            <person name="Nolan M."/>
            <person name="Lucas S."/>
            <person name="Hammon N."/>
            <person name="Deshpande S."/>
            <person name="Cheng J.F."/>
            <person name="Tapia R."/>
            <person name="Goodwin L.A."/>
            <person name="Pitluck S."/>
            <person name="Liolios K."/>
            <person name="Pagani I."/>
            <person name="Ivanova N."/>
            <person name="Mavromatis K."/>
            <person name="Mikhailova N."/>
            <person name="Huntemann M."/>
            <person name="Pati A."/>
            <person name="Chen A."/>
            <person name="Palaniappan K."/>
            <person name="Chang Y.J."/>
            <person name="Land M."/>
            <person name="Hauser L."/>
            <person name="Rohde M."/>
            <person name="Pukall R."/>
            <person name="Goker M."/>
            <person name="Detter J.C."/>
            <person name="Woyke T."/>
            <person name="Bristow J."/>
            <person name="Eisen J.A."/>
            <person name="Markowitz V."/>
            <person name="Hugenholtz P."/>
            <person name="Kyrpides N.C."/>
            <person name="Klenk H.P."/>
        </authorList>
    </citation>
    <scope>NUCLEOTIDE SEQUENCE</scope>
    <source>
        <strain evidence="14">ATCC 49209 / DSM 20642 / JCM 10262 / PW2</strain>
    </source>
</reference>
<keyword evidence="14" id="KW-1185">Reference proteome</keyword>
<dbReference type="EMBL" id="CP002628">
    <property type="protein sequence ID" value="AEB06924.1"/>
    <property type="molecule type" value="Genomic_DNA"/>
</dbReference>
<evidence type="ECO:0000256" key="2">
    <source>
        <dbReference type="ARBA" id="ARBA00013025"/>
    </source>
</evidence>
<dbReference type="PANTHER" id="PTHR11136">
    <property type="entry name" value="FOLYLPOLYGLUTAMATE SYNTHASE-RELATED"/>
    <property type="match status" value="1"/>
</dbReference>
<dbReference type="Proteomes" id="UP000006851">
    <property type="component" value="Chromosome"/>
</dbReference>
<evidence type="ECO:0000256" key="8">
    <source>
        <dbReference type="ARBA" id="ARBA00030592"/>
    </source>
</evidence>
<keyword evidence="7" id="KW-0460">Magnesium</keyword>
<dbReference type="HOGENOM" id="CLU_015869_1_1_11"/>
<proteinExistence type="inferred from homology"/>
<keyword evidence="5 10" id="KW-0547">Nucleotide-binding</keyword>
<dbReference type="InterPro" id="IPR013221">
    <property type="entry name" value="Mur_ligase_cen"/>
</dbReference>
<comment type="similarity">
    <text evidence="1 10">Belongs to the folylpolyglutamate synthase family.</text>
</comment>
<comment type="catalytic activity">
    <reaction evidence="9">
        <text>(6S)-5,6,7,8-tetrahydrofolyl-(gamma-L-Glu)(n) + L-glutamate + ATP = (6S)-5,6,7,8-tetrahydrofolyl-(gamma-L-Glu)(n+1) + ADP + phosphate + H(+)</text>
        <dbReference type="Rhea" id="RHEA:10580"/>
        <dbReference type="Rhea" id="RHEA-COMP:14738"/>
        <dbReference type="Rhea" id="RHEA-COMP:14740"/>
        <dbReference type="ChEBI" id="CHEBI:15378"/>
        <dbReference type="ChEBI" id="CHEBI:29985"/>
        <dbReference type="ChEBI" id="CHEBI:30616"/>
        <dbReference type="ChEBI" id="CHEBI:43474"/>
        <dbReference type="ChEBI" id="CHEBI:141005"/>
        <dbReference type="ChEBI" id="CHEBI:456216"/>
        <dbReference type="EC" id="6.3.2.17"/>
    </reaction>
</comment>
<dbReference type="Pfam" id="PF08245">
    <property type="entry name" value="Mur_ligase_M"/>
    <property type="match status" value="1"/>
</dbReference>
<evidence type="ECO:0000259" key="11">
    <source>
        <dbReference type="Pfam" id="PF02875"/>
    </source>
</evidence>
<dbReference type="GO" id="GO:0046872">
    <property type="term" value="F:metal ion binding"/>
    <property type="evidence" value="ECO:0007669"/>
    <property type="project" value="UniProtKB-KW"/>
</dbReference>
<dbReference type="PIRSF" id="PIRSF001563">
    <property type="entry name" value="Folylpolyglu_synth"/>
    <property type="match status" value="1"/>
</dbReference>